<name>A0A316FBY9_9ACTN</name>
<dbReference type="AlphaFoldDB" id="A0A316FBY9"/>
<evidence type="ECO:0000313" key="1">
    <source>
        <dbReference type="EMBL" id="PWK43461.1"/>
    </source>
</evidence>
<organism evidence="1 2">
    <name type="scientific">Actinoplanes xinjiangensis</name>
    <dbReference type="NCBI Taxonomy" id="512350"/>
    <lineage>
        <taxon>Bacteria</taxon>
        <taxon>Bacillati</taxon>
        <taxon>Actinomycetota</taxon>
        <taxon>Actinomycetes</taxon>
        <taxon>Micromonosporales</taxon>
        <taxon>Micromonosporaceae</taxon>
        <taxon>Actinoplanes</taxon>
    </lineage>
</organism>
<dbReference type="Proteomes" id="UP000245697">
    <property type="component" value="Unassembled WGS sequence"/>
</dbReference>
<protein>
    <submittedName>
        <fullName evidence="1">Uncharacterized protein</fullName>
    </submittedName>
</protein>
<reference evidence="1 2" key="1">
    <citation type="submission" date="2018-05" db="EMBL/GenBank/DDBJ databases">
        <title>Genomic Encyclopedia of Archaeal and Bacterial Type Strains, Phase II (KMG-II): from individual species to whole genera.</title>
        <authorList>
            <person name="Goeker M."/>
        </authorList>
    </citation>
    <scope>NUCLEOTIDE SEQUENCE [LARGE SCALE GENOMIC DNA]</scope>
    <source>
        <strain evidence="1 2">DSM 45184</strain>
    </source>
</reference>
<sequence length="42" mass="4961">MLLLSILFGTAVRRLSRIRRRPWSMRCPSQEADLRRACQGRC</sequence>
<comment type="caution">
    <text evidence="1">The sequence shown here is derived from an EMBL/GenBank/DDBJ whole genome shotgun (WGS) entry which is preliminary data.</text>
</comment>
<keyword evidence="2" id="KW-1185">Reference proteome</keyword>
<dbReference type="EMBL" id="QGGR01000013">
    <property type="protein sequence ID" value="PWK43461.1"/>
    <property type="molecule type" value="Genomic_DNA"/>
</dbReference>
<accession>A0A316FBY9</accession>
<proteinExistence type="predicted"/>
<gene>
    <name evidence="1" type="ORF">BC793_113143</name>
</gene>
<evidence type="ECO:0000313" key="2">
    <source>
        <dbReference type="Proteomes" id="UP000245697"/>
    </source>
</evidence>